<organism evidence="2 3">
    <name type="scientific">Hirsutella rhossiliensis</name>
    <dbReference type="NCBI Taxonomy" id="111463"/>
    <lineage>
        <taxon>Eukaryota</taxon>
        <taxon>Fungi</taxon>
        <taxon>Dikarya</taxon>
        <taxon>Ascomycota</taxon>
        <taxon>Pezizomycotina</taxon>
        <taxon>Sordariomycetes</taxon>
        <taxon>Hypocreomycetidae</taxon>
        <taxon>Hypocreales</taxon>
        <taxon>Ophiocordycipitaceae</taxon>
        <taxon>Hirsutella</taxon>
    </lineage>
</organism>
<accession>A0A9P8N0S1</accession>
<dbReference type="EMBL" id="JAIZPD010000003">
    <property type="protein sequence ID" value="KAH0964795.1"/>
    <property type="molecule type" value="Genomic_DNA"/>
</dbReference>
<evidence type="ECO:0000313" key="3">
    <source>
        <dbReference type="Proteomes" id="UP000824596"/>
    </source>
</evidence>
<feature type="chain" id="PRO_5040507338" evidence="1">
    <location>
        <begin position="19"/>
        <end position="137"/>
    </location>
</feature>
<name>A0A9P8N0S1_9HYPO</name>
<evidence type="ECO:0000313" key="2">
    <source>
        <dbReference type="EMBL" id="KAH0964795.1"/>
    </source>
</evidence>
<keyword evidence="1" id="KW-0732">Signal</keyword>
<dbReference type="Gene3D" id="1.20.120.20">
    <property type="entry name" value="Apolipoprotein"/>
    <property type="match status" value="1"/>
</dbReference>
<protein>
    <submittedName>
        <fullName evidence="2">Uncharacterized protein</fullName>
    </submittedName>
</protein>
<proteinExistence type="predicted"/>
<dbReference type="GeneID" id="68351940"/>
<keyword evidence="3" id="KW-1185">Reference proteome</keyword>
<dbReference type="Proteomes" id="UP000824596">
    <property type="component" value="Unassembled WGS sequence"/>
</dbReference>
<dbReference type="SUPFAM" id="SSF58113">
    <property type="entry name" value="Apolipoprotein A-I"/>
    <property type="match status" value="1"/>
</dbReference>
<dbReference type="RefSeq" id="XP_044722308.1">
    <property type="nucleotide sequence ID" value="XM_044861282.1"/>
</dbReference>
<comment type="caution">
    <text evidence="2">The sequence shown here is derived from an EMBL/GenBank/DDBJ whole genome shotgun (WGS) entry which is preliminary data.</text>
</comment>
<gene>
    <name evidence="2" type="ORF">HRG_02811</name>
</gene>
<evidence type="ECO:0000256" key="1">
    <source>
        <dbReference type="SAM" id="SignalP"/>
    </source>
</evidence>
<reference evidence="2" key="1">
    <citation type="submission" date="2021-09" db="EMBL/GenBank/DDBJ databases">
        <title>A high-quality genome of the endoparasitic fungus Hirsutella rhossiliensis with a comparison of Hirsutella genomes reveals transposable elements contributing to genome size variation.</title>
        <authorList>
            <person name="Lin R."/>
            <person name="Jiao Y."/>
            <person name="Sun X."/>
            <person name="Ling J."/>
            <person name="Xie B."/>
            <person name="Cheng X."/>
        </authorList>
    </citation>
    <scope>NUCLEOTIDE SEQUENCE</scope>
    <source>
        <strain evidence="2">HR02</strain>
    </source>
</reference>
<sequence>MVRIAAVTALAFAVFALATPAVQDTQVLKDNGKPLSSDEMKQLQKIDEESEPVVNKLTATFDDKQKDMDKKLADLQKQVGELGEQSPENDKKFEDLDRQINQTISDMKASFNETQQQLDAKLTELDSKADPLFTGAK</sequence>
<feature type="signal peptide" evidence="1">
    <location>
        <begin position="1"/>
        <end position="18"/>
    </location>
</feature>
<dbReference type="AlphaFoldDB" id="A0A9P8N0S1"/>